<comment type="caution">
    <text evidence="1">The sequence shown here is derived from an EMBL/GenBank/DDBJ whole genome shotgun (WGS) entry which is preliminary data.</text>
</comment>
<keyword evidence="2" id="KW-1185">Reference proteome</keyword>
<accession>A0ACC3MD20</accession>
<dbReference type="EMBL" id="JAUTXU010000320">
    <property type="protein sequence ID" value="KAK3686423.1"/>
    <property type="molecule type" value="Genomic_DNA"/>
</dbReference>
<gene>
    <name evidence="1" type="ORF">LTR37_019811</name>
</gene>
<sequence>MESDKKKPGRFATFDGIYGYLTSNYGFPVLASASPYPHDKALSHSIADLSIHPTLEAILHILNADLSSAHFLCRHMQNKPALEGMYIHGLLHRVEGDYENAKAWYGDVADSECFKAVWSDGGLEGARDFIDGIKELRDMEGGRELRERLSKTSEGEIDALVAWCKQQFGTEKVQDARQQAWVEPSEEHRAMAAKMVVGGEGWRKF</sequence>
<evidence type="ECO:0000313" key="2">
    <source>
        <dbReference type="Proteomes" id="UP001281147"/>
    </source>
</evidence>
<dbReference type="Proteomes" id="UP001281147">
    <property type="component" value="Unassembled WGS sequence"/>
</dbReference>
<reference evidence="1" key="1">
    <citation type="submission" date="2023-07" db="EMBL/GenBank/DDBJ databases">
        <title>Black Yeasts Isolated from many extreme environments.</title>
        <authorList>
            <person name="Coleine C."/>
            <person name="Stajich J.E."/>
            <person name="Selbmann L."/>
        </authorList>
    </citation>
    <scope>NUCLEOTIDE SEQUENCE</scope>
    <source>
        <strain evidence="1">CCFEE 5714</strain>
    </source>
</reference>
<protein>
    <submittedName>
        <fullName evidence="1">Uncharacterized protein</fullName>
    </submittedName>
</protein>
<evidence type="ECO:0000313" key="1">
    <source>
        <dbReference type="EMBL" id="KAK3686423.1"/>
    </source>
</evidence>
<organism evidence="1 2">
    <name type="scientific">Vermiconidia calcicola</name>
    <dbReference type="NCBI Taxonomy" id="1690605"/>
    <lineage>
        <taxon>Eukaryota</taxon>
        <taxon>Fungi</taxon>
        <taxon>Dikarya</taxon>
        <taxon>Ascomycota</taxon>
        <taxon>Pezizomycotina</taxon>
        <taxon>Dothideomycetes</taxon>
        <taxon>Dothideomycetidae</taxon>
        <taxon>Mycosphaerellales</taxon>
        <taxon>Extremaceae</taxon>
        <taxon>Vermiconidia</taxon>
    </lineage>
</organism>
<name>A0ACC3MD20_9PEZI</name>
<proteinExistence type="predicted"/>